<accession>A0A5C3QCL1</accession>
<dbReference type="AlphaFoldDB" id="A0A5C3QCL1"/>
<name>A0A5C3QCL1_9AGAR</name>
<keyword evidence="2" id="KW-1185">Reference proteome</keyword>
<sequence length="127" mass="13769">MAQAPSHIWVCGPWATAIARRPCPYSGSLRLVCASVHAPSQYFPVPLRPLWLDGPFFMKVVGANPSLGYLDPDAINFISHEYSRTCVTFGANLTLSCANLCKLPPERGGVTSDFLVGGATLNLYIQQ</sequence>
<proteinExistence type="predicted"/>
<organism evidence="1 2">
    <name type="scientific">Pterulicium gracile</name>
    <dbReference type="NCBI Taxonomy" id="1884261"/>
    <lineage>
        <taxon>Eukaryota</taxon>
        <taxon>Fungi</taxon>
        <taxon>Dikarya</taxon>
        <taxon>Basidiomycota</taxon>
        <taxon>Agaricomycotina</taxon>
        <taxon>Agaricomycetes</taxon>
        <taxon>Agaricomycetidae</taxon>
        <taxon>Agaricales</taxon>
        <taxon>Pleurotineae</taxon>
        <taxon>Pterulaceae</taxon>
        <taxon>Pterulicium</taxon>
    </lineage>
</organism>
<dbReference type="EMBL" id="ML178833">
    <property type="protein sequence ID" value="TFK99481.1"/>
    <property type="molecule type" value="Genomic_DNA"/>
</dbReference>
<dbReference type="Proteomes" id="UP000305067">
    <property type="component" value="Unassembled WGS sequence"/>
</dbReference>
<dbReference type="OrthoDB" id="2983380at2759"/>
<gene>
    <name evidence="1" type="ORF">BDV98DRAFT_625862</name>
</gene>
<evidence type="ECO:0000313" key="2">
    <source>
        <dbReference type="Proteomes" id="UP000305067"/>
    </source>
</evidence>
<protein>
    <submittedName>
        <fullName evidence="1">Uncharacterized protein</fullName>
    </submittedName>
</protein>
<reference evidence="1 2" key="1">
    <citation type="journal article" date="2019" name="Nat. Ecol. Evol.">
        <title>Megaphylogeny resolves global patterns of mushroom evolution.</title>
        <authorList>
            <person name="Varga T."/>
            <person name="Krizsan K."/>
            <person name="Foldi C."/>
            <person name="Dima B."/>
            <person name="Sanchez-Garcia M."/>
            <person name="Sanchez-Ramirez S."/>
            <person name="Szollosi G.J."/>
            <person name="Szarkandi J.G."/>
            <person name="Papp V."/>
            <person name="Albert L."/>
            <person name="Andreopoulos W."/>
            <person name="Angelini C."/>
            <person name="Antonin V."/>
            <person name="Barry K.W."/>
            <person name="Bougher N.L."/>
            <person name="Buchanan P."/>
            <person name="Buyck B."/>
            <person name="Bense V."/>
            <person name="Catcheside P."/>
            <person name="Chovatia M."/>
            <person name="Cooper J."/>
            <person name="Damon W."/>
            <person name="Desjardin D."/>
            <person name="Finy P."/>
            <person name="Geml J."/>
            <person name="Haridas S."/>
            <person name="Hughes K."/>
            <person name="Justo A."/>
            <person name="Karasinski D."/>
            <person name="Kautmanova I."/>
            <person name="Kiss B."/>
            <person name="Kocsube S."/>
            <person name="Kotiranta H."/>
            <person name="LaButti K.M."/>
            <person name="Lechner B.E."/>
            <person name="Liimatainen K."/>
            <person name="Lipzen A."/>
            <person name="Lukacs Z."/>
            <person name="Mihaltcheva S."/>
            <person name="Morgado L.N."/>
            <person name="Niskanen T."/>
            <person name="Noordeloos M.E."/>
            <person name="Ohm R.A."/>
            <person name="Ortiz-Santana B."/>
            <person name="Ovrebo C."/>
            <person name="Racz N."/>
            <person name="Riley R."/>
            <person name="Savchenko A."/>
            <person name="Shiryaev A."/>
            <person name="Soop K."/>
            <person name="Spirin V."/>
            <person name="Szebenyi C."/>
            <person name="Tomsovsky M."/>
            <person name="Tulloss R.E."/>
            <person name="Uehling J."/>
            <person name="Grigoriev I.V."/>
            <person name="Vagvolgyi C."/>
            <person name="Papp T."/>
            <person name="Martin F.M."/>
            <person name="Miettinen O."/>
            <person name="Hibbett D.S."/>
            <person name="Nagy L.G."/>
        </authorList>
    </citation>
    <scope>NUCLEOTIDE SEQUENCE [LARGE SCALE GENOMIC DNA]</scope>
    <source>
        <strain evidence="1 2">CBS 309.79</strain>
    </source>
</reference>
<evidence type="ECO:0000313" key="1">
    <source>
        <dbReference type="EMBL" id="TFK99481.1"/>
    </source>
</evidence>